<proteinExistence type="predicted"/>
<dbReference type="AlphaFoldDB" id="A0AAW0EJL0"/>
<evidence type="ECO:0000256" key="1">
    <source>
        <dbReference type="SAM" id="MobiDB-lite"/>
    </source>
</evidence>
<accession>A0AAW0EJL0</accession>
<keyword evidence="3" id="KW-1185">Reference proteome</keyword>
<dbReference type="Proteomes" id="UP001362999">
    <property type="component" value="Unassembled WGS sequence"/>
</dbReference>
<dbReference type="EMBL" id="JAWWNJ010000001">
    <property type="protein sequence ID" value="KAK7064418.1"/>
    <property type="molecule type" value="Genomic_DNA"/>
</dbReference>
<evidence type="ECO:0000313" key="2">
    <source>
        <dbReference type="EMBL" id="KAK7064418.1"/>
    </source>
</evidence>
<feature type="region of interest" description="Disordered" evidence="1">
    <location>
        <begin position="101"/>
        <end position="154"/>
    </location>
</feature>
<feature type="region of interest" description="Disordered" evidence="1">
    <location>
        <begin position="1"/>
        <end position="45"/>
    </location>
</feature>
<organism evidence="2 3">
    <name type="scientific">Favolaschia claudopus</name>
    <dbReference type="NCBI Taxonomy" id="2862362"/>
    <lineage>
        <taxon>Eukaryota</taxon>
        <taxon>Fungi</taxon>
        <taxon>Dikarya</taxon>
        <taxon>Basidiomycota</taxon>
        <taxon>Agaricomycotina</taxon>
        <taxon>Agaricomycetes</taxon>
        <taxon>Agaricomycetidae</taxon>
        <taxon>Agaricales</taxon>
        <taxon>Marasmiineae</taxon>
        <taxon>Mycenaceae</taxon>
        <taxon>Favolaschia</taxon>
    </lineage>
</organism>
<protein>
    <submittedName>
        <fullName evidence="2">Uncharacterized protein</fullName>
    </submittedName>
</protein>
<feature type="compositionally biased region" description="Basic and acidic residues" evidence="1">
    <location>
        <begin position="23"/>
        <end position="45"/>
    </location>
</feature>
<gene>
    <name evidence="2" type="ORF">R3P38DRAFT_2824378</name>
</gene>
<sequence>MRAYFKQVTRPFSHSAPSRARRTAQEIRQQRKAETESIEPPTREELQKILKRESERVFGPTNIGDPKAYVNKVADDVWKNILQASNNDPKVFNTWRDDIKSRAASDIGANSKATPRTASDPLGMRASSTSRLGTPPSKATTSSSKGAKPRFPPK</sequence>
<reference evidence="2 3" key="1">
    <citation type="journal article" date="2024" name="J Genomics">
        <title>Draft genome sequencing and assembly of Favolaschia claudopus CIRM-BRFM 2984 isolated from oak limbs.</title>
        <authorList>
            <person name="Navarro D."/>
            <person name="Drula E."/>
            <person name="Chaduli D."/>
            <person name="Cazenave R."/>
            <person name="Ahrendt S."/>
            <person name="Wang J."/>
            <person name="Lipzen A."/>
            <person name="Daum C."/>
            <person name="Barry K."/>
            <person name="Grigoriev I.V."/>
            <person name="Favel A."/>
            <person name="Rosso M.N."/>
            <person name="Martin F."/>
        </authorList>
    </citation>
    <scope>NUCLEOTIDE SEQUENCE [LARGE SCALE GENOMIC DNA]</scope>
    <source>
        <strain evidence="2 3">CIRM-BRFM 2984</strain>
    </source>
</reference>
<comment type="caution">
    <text evidence="2">The sequence shown here is derived from an EMBL/GenBank/DDBJ whole genome shotgun (WGS) entry which is preliminary data.</text>
</comment>
<name>A0AAW0EJL0_9AGAR</name>
<feature type="compositionally biased region" description="Low complexity" evidence="1">
    <location>
        <begin position="133"/>
        <end position="146"/>
    </location>
</feature>
<evidence type="ECO:0000313" key="3">
    <source>
        <dbReference type="Proteomes" id="UP001362999"/>
    </source>
</evidence>